<sequence length="147" mass="16470">MSNEQENCGRSSRQQKIWVSDIRGPLSLNALDEYMGAVRRHPSPEISMTSTLGSFQSLKSIQRIGLQALTPQPDAATFSGWWNQAIKRVDKVHQKGLNLSINLVAWEIWKHHKDCVFNNATPSILVRTLEEGALWCTAGAQDLQSLL</sequence>
<evidence type="ECO:0000313" key="2">
    <source>
        <dbReference type="Proteomes" id="UP000275267"/>
    </source>
</evidence>
<reference evidence="2" key="1">
    <citation type="journal article" date="2019" name="Nat. Commun.">
        <title>The genome of broomcorn millet.</title>
        <authorList>
            <person name="Zou C."/>
            <person name="Miki D."/>
            <person name="Li D."/>
            <person name="Tang Q."/>
            <person name="Xiao L."/>
            <person name="Rajput S."/>
            <person name="Deng P."/>
            <person name="Jia W."/>
            <person name="Huang R."/>
            <person name="Zhang M."/>
            <person name="Sun Y."/>
            <person name="Hu J."/>
            <person name="Fu X."/>
            <person name="Schnable P.S."/>
            <person name="Li F."/>
            <person name="Zhang H."/>
            <person name="Feng B."/>
            <person name="Zhu X."/>
            <person name="Liu R."/>
            <person name="Schnable J.C."/>
            <person name="Zhu J.-K."/>
            <person name="Zhang H."/>
        </authorList>
    </citation>
    <scope>NUCLEOTIDE SEQUENCE [LARGE SCALE GENOMIC DNA]</scope>
</reference>
<dbReference type="Proteomes" id="UP000275267">
    <property type="component" value="Unassembled WGS sequence"/>
</dbReference>
<organism evidence="1 2">
    <name type="scientific">Panicum miliaceum</name>
    <name type="common">Proso millet</name>
    <name type="synonym">Broomcorn millet</name>
    <dbReference type="NCBI Taxonomy" id="4540"/>
    <lineage>
        <taxon>Eukaryota</taxon>
        <taxon>Viridiplantae</taxon>
        <taxon>Streptophyta</taxon>
        <taxon>Embryophyta</taxon>
        <taxon>Tracheophyta</taxon>
        <taxon>Spermatophyta</taxon>
        <taxon>Magnoliopsida</taxon>
        <taxon>Liliopsida</taxon>
        <taxon>Poales</taxon>
        <taxon>Poaceae</taxon>
        <taxon>PACMAD clade</taxon>
        <taxon>Panicoideae</taxon>
        <taxon>Panicodae</taxon>
        <taxon>Paniceae</taxon>
        <taxon>Panicinae</taxon>
        <taxon>Panicum</taxon>
        <taxon>Panicum sect. Panicum</taxon>
    </lineage>
</organism>
<dbReference type="AlphaFoldDB" id="A0A3L6QRB0"/>
<evidence type="ECO:0000313" key="1">
    <source>
        <dbReference type="EMBL" id="RLM86079.1"/>
    </source>
</evidence>
<protein>
    <submittedName>
        <fullName evidence="1">Uncharacterized protein</fullName>
    </submittedName>
</protein>
<proteinExistence type="predicted"/>
<accession>A0A3L6QRB0</accession>
<dbReference type="EMBL" id="PQIB02000011">
    <property type="protein sequence ID" value="RLM86079.1"/>
    <property type="molecule type" value="Genomic_DNA"/>
</dbReference>
<gene>
    <name evidence="1" type="ORF">C2845_PM04G09470</name>
</gene>
<name>A0A3L6QRB0_PANMI</name>
<dbReference type="OrthoDB" id="684036at2759"/>
<keyword evidence="2" id="KW-1185">Reference proteome</keyword>
<comment type="caution">
    <text evidence="1">The sequence shown here is derived from an EMBL/GenBank/DDBJ whole genome shotgun (WGS) entry which is preliminary data.</text>
</comment>